<dbReference type="Proteomes" id="UP001221757">
    <property type="component" value="Unassembled WGS sequence"/>
</dbReference>
<dbReference type="Gene3D" id="3.80.10.10">
    <property type="entry name" value="Ribonuclease Inhibitor"/>
    <property type="match status" value="1"/>
</dbReference>
<comment type="caution">
    <text evidence="1">The sequence shown here is derived from an EMBL/GenBank/DDBJ whole genome shotgun (WGS) entry which is preliminary data.</text>
</comment>
<sequence>MFLHVGVRRLVIPPEQELNNGPSFFTYPDFFRELLLRAPLLESLEIGASSLLQHMRTFRPEDPEILARHVSQFPTLNRLSVPAAAVLFHLQDISTTLPKLRTLLESDTFQRRMLTFCTSHWPTLHTTKIENLAVSVDLNCASELLIANRMSHLRILCLETNISQSNMKKLFRTLGERCPALEELTIWMGFVAFSELEEIDISVFEPLVHCVSLAVLDISAPCVLIFDEDEGAARLATILANYRSADSHLFHSVGP</sequence>
<reference evidence="1" key="1">
    <citation type="submission" date="2023-03" db="EMBL/GenBank/DDBJ databases">
        <title>Massive genome expansion in bonnet fungi (Mycena s.s.) driven by repeated elements and novel gene families across ecological guilds.</title>
        <authorList>
            <consortium name="Lawrence Berkeley National Laboratory"/>
            <person name="Harder C.B."/>
            <person name="Miyauchi S."/>
            <person name="Viragh M."/>
            <person name="Kuo A."/>
            <person name="Thoen E."/>
            <person name="Andreopoulos B."/>
            <person name="Lu D."/>
            <person name="Skrede I."/>
            <person name="Drula E."/>
            <person name="Henrissat B."/>
            <person name="Morin E."/>
            <person name="Kohler A."/>
            <person name="Barry K."/>
            <person name="LaButti K."/>
            <person name="Morin E."/>
            <person name="Salamov A."/>
            <person name="Lipzen A."/>
            <person name="Mereny Z."/>
            <person name="Hegedus B."/>
            <person name="Baldrian P."/>
            <person name="Stursova M."/>
            <person name="Weitz H."/>
            <person name="Taylor A."/>
            <person name="Grigoriev I.V."/>
            <person name="Nagy L.G."/>
            <person name="Martin F."/>
            <person name="Kauserud H."/>
        </authorList>
    </citation>
    <scope>NUCLEOTIDE SEQUENCE</scope>
    <source>
        <strain evidence="1">CBHHK067</strain>
    </source>
</reference>
<protein>
    <submittedName>
        <fullName evidence="1">Uncharacterized protein</fullName>
    </submittedName>
</protein>
<proteinExistence type="predicted"/>
<organism evidence="1 2">
    <name type="scientific">Mycena rosella</name>
    <name type="common">Pink bonnet</name>
    <name type="synonym">Agaricus rosellus</name>
    <dbReference type="NCBI Taxonomy" id="1033263"/>
    <lineage>
        <taxon>Eukaryota</taxon>
        <taxon>Fungi</taxon>
        <taxon>Dikarya</taxon>
        <taxon>Basidiomycota</taxon>
        <taxon>Agaricomycotina</taxon>
        <taxon>Agaricomycetes</taxon>
        <taxon>Agaricomycetidae</taxon>
        <taxon>Agaricales</taxon>
        <taxon>Marasmiineae</taxon>
        <taxon>Mycenaceae</taxon>
        <taxon>Mycena</taxon>
    </lineage>
</organism>
<evidence type="ECO:0000313" key="1">
    <source>
        <dbReference type="EMBL" id="KAJ7705508.1"/>
    </source>
</evidence>
<dbReference type="SUPFAM" id="SSF52047">
    <property type="entry name" value="RNI-like"/>
    <property type="match status" value="1"/>
</dbReference>
<accession>A0AAD7GUR2</accession>
<evidence type="ECO:0000313" key="2">
    <source>
        <dbReference type="Proteomes" id="UP001221757"/>
    </source>
</evidence>
<dbReference type="EMBL" id="JARKIE010000008">
    <property type="protein sequence ID" value="KAJ7705508.1"/>
    <property type="molecule type" value="Genomic_DNA"/>
</dbReference>
<gene>
    <name evidence="1" type="ORF">B0H17DRAFT_670025</name>
</gene>
<name>A0AAD7GUR2_MYCRO</name>
<keyword evidence="2" id="KW-1185">Reference proteome</keyword>
<dbReference type="InterPro" id="IPR032675">
    <property type="entry name" value="LRR_dom_sf"/>
</dbReference>
<dbReference type="AlphaFoldDB" id="A0AAD7GUR2"/>